<name>A0A284VTS2_9EURY</name>
<dbReference type="AlphaFoldDB" id="A0A284VTS2"/>
<evidence type="ECO:0000313" key="8">
    <source>
        <dbReference type="Proteomes" id="UP000218615"/>
    </source>
</evidence>
<comment type="subcellular location">
    <subcellularLocation>
        <location evidence="1">Cell membrane</location>
        <topology evidence="1">Multi-pass membrane protein</topology>
    </subcellularLocation>
</comment>
<evidence type="ECO:0000256" key="4">
    <source>
        <dbReference type="ARBA" id="ARBA00022989"/>
    </source>
</evidence>
<accession>A0A284VTS2</accession>
<protein>
    <recommendedName>
        <fullName evidence="9">DUF350 domain-containing protein</fullName>
    </recommendedName>
</protein>
<organism evidence="7 8">
    <name type="scientific">Candidatus Methanoperedens nitratireducens</name>
    <dbReference type="NCBI Taxonomy" id="1392998"/>
    <lineage>
        <taxon>Archaea</taxon>
        <taxon>Methanobacteriati</taxon>
        <taxon>Methanobacteriota</taxon>
        <taxon>Stenosarchaea group</taxon>
        <taxon>Methanomicrobia</taxon>
        <taxon>Methanosarcinales</taxon>
        <taxon>ANME-2 cluster</taxon>
        <taxon>Candidatus Methanoperedentaceae</taxon>
        <taxon>Candidatus Methanoperedens</taxon>
    </lineage>
</organism>
<evidence type="ECO:0000256" key="1">
    <source>
        <dbReference type="ARBA" id="ARBA00004651"/>
    </source>
</evidence>
<evidence type="ECO:0000256" key="3">
    <source>
        <dbReference type="ARBA" id="ARBA00022692"/>
    </source>
</evidence>
<feature type="transmembrane region" description="Helical" evidence="6">
    <location>
        <begin position="85"/>
        <end position="110"/>
    </location>
</feature>
<dbReference type="GO" id="GO:0005886">
    <property type="term" value="C:plasma membrane"/>
    <property type="evidence" value="ECO:0007669"/>
    <property type="project" value="UniProtKB-SubCell"/>
</dbReference>
<evidence type="ECO:0000313" key="7">
    <source>
        <dbReference type="EMBL" id="SNQ62672.1"/>
    </source>
</evidence>
<gene>
    <name evidence="7" type="ORF">MNV_810014</name>
</gene>
<sequence>MALENAIVGIIQLVIAIILAVVALYIGFNVLGKITKGIEEEKEIARGNVAVGILVASVFIAIAIVVQSGVAGVSIGISRALAGDLFALIASIIQLILGIILAIVAIYLALNILDKLTKGIDEFEELRKGNVAVALEMASVIIAVAIIIQSGVLGITAALI</sequence>
<feature type="transmembrane region" description="Helical" evidence="6">
    <location>
        <begin position="131"/>
        <end position="159"/>
    </location>
</feature>
<dbReference type="Pfam" id="PF03994">
    <property type="entry name" value="DUF350"/>
    <property type="match status" value="1"/>
</dbReference>
<feature type="transmembrane region" description="Helical" evidence="6">
    <location>
        <begin position="6"/>
        <end position="28"/>
    </location>
</feature>
<dbReference type="EMBL" id="FZMP01000231">
    <property type="protein sequence ID" value="SNQ62672.1"/>
    <property type="molecule type" value="Genomic_DNA"/>
</dbReference>
<evidence type="ECO:0000256" key="6">
    <source>
        <dbReference type="SAM" id="Phobius"/>
    </source>
</evidence>
<evidence type="ECO:0000256" key="2">
    <source>
        <dbReference type="ARBA" id="ARBA00022475"/>
    </source>
</evidence>
<feature type="transmembrane region" description="Helical" evidence="6">
    <location>
        <begin position="49"/>
        <end position="73"/>
    </location>
</feature>
<keyword evidence="5 6" id="KW-0472">Membrane</keyword>
<keyword evidence="8" id="KW-1185">Reference proteome</keyword>
<proteinExistence type="predicted"/>
<dbReference type="RefSeq" id="WP_096207204.1">
    <property type="nucleotide sequence ID" value="NZ_FZMP01000231.1"/>
</dbReference>
<dbReference type="InterPro" id="IPR007140">
    <property type="entry name" value="DUF350"/>
</dbReference>
<keyword evidence="3 6" id="KW-0812">Transmembrane</keyword>
<evidence type="ECO:0008006" key="9">
    <source>
        <dbReference type="Google" id="ProtNLM"/>
    </source>
</evidence>
<keyword evidence="2" id="KW-1003">Cell membrane</keyword>
<dbReference type="Proteomes" id="UP000218615">
    <property type="component" value="Unassembled WGS sequence"/>
</dbReference>
<reference evidence="8" key="1">
    <citation type="submission" date="2017-06" db="EMBL/GenBank/DDBJ databases">
        <authorList>
            <person name="Cremers G."/>
        </authorList>
    </citation>
    <scope>NUCLEOTIDE SEQUENCE [LARGE SCALE GENOMIC DNA]</scope>
</reference>
<keyword evidence="4 6" id="KW-1133">Transmembrane helix</keyword>
<evidence type="ECO:0000256" key="5">
    <source>
        <dbReference type="ARBA" id="ARBA00023136"/>
    </source>
</evidence>